<dbReference type="EMBL" id="JAAOAQ010000125">
    <property type="protein sequence ID" value="KAF5565824.1"/>
    <property type="molecule type" value="Genomic_DNA"/>
</dbReference>
<gene>
    <name evidence="2" type="ORF">FPHYL_4042</name>
</gene>
<evidence type="ECO:0000256" key="1">
    <source>
        <dbReference type="SAM" id="MobiDB-lite"/>
    </source>
</evidence>
<evidence type="ECO:0000313" key="3">
    <source>
        <dbReference type="Proteomes" id="UP000582016"/>
    </source>
</evidence>
<comment type="caution">
    <text evidence="2">The sequence shown here is derived from an EMBL/GenBank/DDBJ whole genome shotgun (WGS) entry which is preliminary data.</text>
</comment>
<evidence type="ECO:0000313" key="2">
    <source>
        <dbReference type="EMBL" id="KAF5565824.1"/>
    </source>
</evidence>
<feature type="region of interest" description="Disordered" evidence="1">
    <location>
        <begin position="273"/>
        <end position="297"/>
    </location>
</feature>
<keyword evidence="3" id="KW-1185">Reference proteome</keyword>
<sequence length="297" mass="34320">MAGPGLMDLPVEILIKIIQLAIPPMVLPEHLTHHGRLEISNEREATRAIMATCHKLRNILLKTRTLTGRSSSTGQEFTFDVERDALLVKSVNIPALLKSTQVPNLHAVRRLISFRRYPVVWNYLAWRPRKYLIQKEPWAVKPTEYDPFHTAYEDGLQFDTSFPVAQKLGSLREMDVFGPQPEHRRTDPASGSLSQPIHHTGLLWTNPRLKSYEKVCEIPKIGLHGYSKTRRDRRNPRQQEFSQGGQWAGFRIYLETQGVEFRPLTWDEVEPIVHRQKQPETGRKLPRGQDPEFVSRI</sequence>
<reference evidence="2 3" key="1">
    <citation type="submission" date="2020-05" db="EMBL/GenBank/DDBJ databases">
        <title>Identification and distribution of gene clusters putatively required for synthesis of sphingolipid metabolism inhibitors in phylogenetically diverse species of the filamentous fungus Fusarium.</title>
        <authorList>
            <person name="Kim H.-S."/>
            <person name="Busman M."/>
            <person name="Brown D.W."/>
            <person name="Divon H."/>
            <person name="Uhlig S."/>
            <person name="Proctor R.H."/>
        </authorList>
    </citation>
    <scope>NUCLEOTIDE SEQUENCE [LARGE SCALE GENOMIC DNA]</scope>
    <source>
        <strain evidence="2 3">NRRL 13617</strain>
    </source>
</reference>
<dbReference type="AlphaFoldDB" id="A0A8H5NHQ0"/>
<proteinExistence type="predicted"/>
<accession>A0A8H5NHQ0</accession>
<dbReference type="Proteomes" id="UP000582016">
    <property type="component" value="Unassembled WGS sequence"/>
</dbReference>
<organism evidence="2 3">
    <name type="scientific">Fusarium phyllophilum</name>
    <dbReference type="NCBI Taxonomy" id="47803"/>
    <lineage>
        <taxon>Eukaryota</taxon>
        <taxon>Fungi</taxon>
        <taxon>Dikarya</taxon>
        <taxon>Ascomycota</taxon>
        <taxon>Pezizomycotina</taxon>
        <taxon>Sordariomycetes</taxon>
        <taxon>Hypocreomycetidae</taxon>
        <taxon>Hypocreales</taxon>
        <taxon>Nectriaceae</taxon>
        <taxon>Fusarium</taxon>
        <taxon>Fusarium fujikuroi species complex</taxon>
    </lineage>
</organism>
<dbReference type="OrthoDB" id="5090029at2759"/>
<protein>
    <submittedName>
        <fullName evidence="2">Uncharacterized protein</fullName>
    </submittedName>
</protein>
<name>A0A8H5NHQ0_9HYPO</name>